<dbReference type="InterPro" id="IPR050832">
    <property type="entry name" value="Bact_Acetyltransf"/>
</dbReference>
<keyword evidence="5" id="KW-1185">Reference proteome</keyword>
<evidence type="ECO:0000256" key="2">
    <source>
        <dbReference type="ARBA" id="ARBA00023315"/>
    </source>
</evidence>
<keyword evidence="2" id="KW-0012">Acyltransferase</keyword>
<reference evidence="4 5" key="1">
    <citation type="submission" date="2021-03" db="EMBL/GenBank/DDBJ databases">
        <title>Genomic Encyclopedia of Type Strains, Phase IV (KMG-IV): sequencing the most valuable type-strain genomes for metagenomic binning, comparative biology and taxonomic classification.</title>
        <authorList>
            <person name="Goeker M."/>
        </authorList>
    </citation>
    <scope>NUCLEOTIDE SEQUENCE [LARGE SCALE GENOMIC DNA]</scope>
    <source>
        <strain evidence="4 5">DSM 14349</strain>
    </source>
</reference>
<gene>
    <name evidence="4" type="ORF">J2Z32_003592</name>
</gene>
<evidence type="ECO:0000256" key="1">
    <source>
        <dbReference type="ARBA" id="ARBA00022679"/>
    </source>
</evidence>
<evidence type="ECO:0000259" key="3">
    <source>
        <dbReference type="PROSITE" id="PS51186"/>
    </source>
</evidence>
<comment type="caution">
    <text evidence="4">The sequence shown here is derived from an EMBL/GenBank/DDBJ whole genome shotgun (WGS) entry which is preliminary data.</text>
</comment>
<dbReference type="SUPFAM" id="SSF55729">
    <property type="entry name" value="Acyl-CoA N-acyltransferases (Nat)"/>
    <property type="match status" value="1"/>
</dbReference>
<dbReference type="Gene3D" id="3.40.630.30">
    <property type="match status" value="1"/>
</dbReference>
<evidence type="ECO:0000313" key="5">
    <source>
        <dbReference type="Proteomes" id="UP001519272"/>
    </source>
</evidence>
<accession>A0ABS4FWJ5</accession>
<dbReference type="Proteomes" id="UP001519272">
    <property type="component" value="Unassembled WGS sequence"/>
</dbReference>
<dbReference type="EMBL" id="JAGGKG010000020">
    <property type="protein sequence ID" value="MBP1906927.1"/>
    <property type="molecule type" value="Genomic_DNA"/>
</dbReference>
<dbReference type="CDD" id="cd04301">
    <property type="entry name" value="NAT_SF"/>
    <property type="match status" value="1"/>
</dbReference>
<dbReference type="RefSeq" id="WP_342453976.1">
    <property type="nucleotide sequence ID" value="NZ_JAGGKG010000020.1"/>
</dbReference>
<dbReference type="InterPro" id="IPR016181">
    <property type="entry name" value="Acyl_CoA_acyltransferase"/>
</dbReference>
<name>A0ABS4FWJ5_9BACL</name>
<evidence type="ECO:0000313" key="4">
    <source>
        <dbReference type="EMBL" id="MBP1906927.1"/>
    </source>
</evidence>
<protein>
    <submittedName>
        <fullName evidence="4">Ribosomal protein S18 acetylase RimI-like enzyme</fullName>
    </submittedName>
</protein>
<proteinExistence type="predicted"/>
<dbReference type="PANTHER" id="PTHR43877">
    <property type="entry name" value="AMINOALKYLPHOSPHONATE N-ACETYLTRANSFERASE-RELATED-RELATED"/>
    <property type="match status" value="1"/>
</dbReference>
<dbReference type="InterPro" id="IPR000182">
    <property type="entry name" value="GNAT_dom"/>
</dbReference>
<keyword evidence="1" id="KW-0808">Transferase</keyword>
<organism evidence="4 5">
    <name type="scientific">Paenibacillus turicensis</name>
    <dbReference type="NCBI Taxonomy" id="160487"/>
    <lineage>
        <taxon>Bacteria</taxon>
        <taxon>Bacillati</taxon>
        <taxon>Bacillota</taxon>
        <taxon>Bacilli</taxon>
        <taxon>Bacillales</taxon>
        <taxon>Paenibacillaceae</taxon>
        <taxon>Paenibacillus</taxon>
    </lineage>
</organism>
<dbReference type="PROSITE" id="PS51186">
    <property type="entry name" value="GNAT"/>
    <property type="match status" value="1"/>
</dbReference>
<feature type="domain" description="N-acetyltransferase" evidence="3">
    <location>
        <begin position="7"/>
        <end position="163"/>
    </location>
</feature>
<sequence length="163" mass="18592">MTKLQDIELRLSRFSDAEDIMELDKLVWDESTTPGQIKWNSRSHFLQTCPPGSQLVAVLNGGVCGYLGFAPPTPLPSNKHVYEINIAIHPNFQGYGVGVQLITELKELARQQGVRKLSLRVLSTNKRAISFYKRCGFIEQGRLVKEFYLQGHYVDDILMYYLL</sequence>
<dbReference type="Pfam" id="PF00583">
    <property type="entry name" value="Acetyltransf_1"/>
    <property type="match status" value="1"/>
</dbReference>